<reference evidence="1" key="1">
    <citation type="submission" date="2021-06" db="EMBL/GenBank/DDBJ databases">
        <authorList>
            <person name="Kallberg Y."/>
            <person name="Tangrot J."/>
            <person name="Rosling A."/>
        </authorList>
    </citation>
    <scope>NUCLEOTIDE SEQUENCE</scope>
    <source>
        <strain evidence="1">MA453B</strain>
    </source>
</reference>
<feature type="non-terminal residue" evidence="1">
    <location>
        <position position="1"/>
    </location>
</feature>
<sequence length="69" mass="8314">WQLNLEIFQKSVEKCFPDTDDCLSFLESLEKLQNEQIALISQIEEKMPINRKNKNYDIAKQWLVKELVW</sequence>
<name>A0A9N9PH62_9GLOM</name>
<accession>A0A9N9PH62</accession>
<gene>
    <name evidence="1" type="ORF">DERYTH_LOCUS26851</name>
</gene>
<dbReference type="OrthoDB" id="2476276at2759"/>
<proteinExistence type="predicted"/>
<feature type="non-terminal residue" evidence="1">
    <location>
        <position position="69"/>
    </location>
</feature>
<organism evidence="1 2">
    <name type="scientific">Dentiscutata erythropus</name>
    <dbReference type="NCBI Taxonomy" id="1348616"/>
    <lineage>
        <taxon>Eukaryota</taxon>
        <taxon>Fungi</taxon>
        <taxon>Fungi incertae sedis</taxon>
        <taxon>Mucoromycota</taxon>
        <taxon>Glomeromycotina</taxon>
        <taxon>Glomeromycetes</taxon>
        <taxon>Diversisporales</taxon>
        <taxon>Gigasporaceae</taxon>
        <taxon>Dentiscutata</taxon>
    </lineage>
</organism>
<dbReference type="EMBL" id="CAJVPY010058508">
    <property type="protein sequence ID" value="CAG8819851.1"/>
    <property type="molecule type" value="Genomic_DNA"/>
</dbReference>
<dbReference type="AlphaFoldDB" id="A0A9N9PH62"/>
<protein>
    <submittedName>
        <fullName evidence="1">23155_t:CDS:1</fullName>
    </submittedName>
</protein>
<comment type="caution">
    <text evidence="1">The sequence shown here is derived from an EMBL/GenBank/DDBJ whole genome shotgun (WGS) entry which is preliminary data.</text>
</comment>
<dbReference type="Proteomes" id="UP000789405">
    <property type="component" value="Unassembled WGS sequence"/>
</dbReference>
<keyword evidence="2" id="KW-1185">Reference proteome</keyword>
<evidence type="ECO:0000313" key="1">
    <source>
        <dbReference type="EMBL" id="CAG8819851.1"/>
    </source>
</evidence>
<evidence type="ECO:0000313" key="2">
    <source>
        <dbReference type="Proteomes" id="UP000789405"/>
    </source>
</evidence>